<evidence type="ECO:0000313" key="4">
    <source>
        <dbReference type="Proteomes" id="UP001229244"/>
    </source>
</evidence>
<dbReference type="GO" id="GO:0008115">
    <property type="term" value="F:sarcosine oxidase activity"/>
    <property type="evidence" value="ECO:0007669"/>
    <property type="project" value="UniProtKB-EC"/>
</dbReference>
<dbReference type="Gene3D" id="3.50.50.60">
    <property type="entry name" value="FAD/NAD(P)-binding domain"/>
    <property type="match status" value="1"/>
</dbReference>
<gene>
    <name evidence="3" type="ORF">J2S73_003317</name>
</gene>
<comment type="caution">
    <text evidence="3">The sequence shown here is derived from an EMBL/GenBank/DDBJ whole genome shotgun (WGS) entry which is preliminary data.</text>
</comment>
<dbReference type="GO" id="GO:0005737">
    <property type="term" value="C:cytoplasm"/>
    <property type="evidence" value="ECO:0007669"/>
    <property type="project" value="TreeGrafter"/>
</dbReference>
<name>A0AAE4AT30_9HYPH</name>
<dbReference type="AlphaFoldDB" id="A0AAE4AT30"/>
<dbReference type="EC" id="1.5.3.1" evidence="3"/>
<keyword evidence="4" id="KW-1185">Reference proteome</keyword>
<dbReference type="Pfam" id="PF01266">
    <property type="entry name" value="DAO"/>
    <property type="match status" value="1"/>
</dbReference>
<dbReference type="InterPro" id="IPR036188">
    <property type="entry name" value="FAD/NAD-bd_sf"/>
</dbReference>
<dbReference type="InterPro" id="IPR006076">
    <property type="entry name" value="FAD-dep_OxRdtase"/>
</dbReference>
<organism evidence="3 4">
    <name type="scientific">Amorphus orientalis</name>
    <dbReference type="NCBI Taxonomy" id="649198"/>
    <lineage>
        <taxon>Bacteria</taxon>
        <taxon>Pseudomonadati</taxon>
        <taxon>Pseudomonadota</taxon>
        <taxon>Alphaproteobacteria</taxon>
        <taxon>Hyphomicrobiales</taxon>
        <taxon>Amorphaceae</taxon>
        <taxon>Amorphus</taxon>
    </lineage>
</organism>
<dbReference type="RefSeq" id="WP_306886716.1">
    <property type="nucleotide sequence ID" value="NZ_JAUSUL010000003.1"/>
</dbReference>
<feature type="domain" description="FAD dependent oxidoreductase" evidence="2">
    <location>
        <begin position="38"/>
        <end position="377"/>
    </location>
</feature>
<proteinExistence type="predicted"/>
<reference evidence="3" key="1">
    <citation type="submission" date="2023-07" db="EMBL/GenBank/DDBJ databases">
        <title>Genomic Encyclopedia of Type Strains, Phase IV (KMG-IV): sequencing the most valuable type-strain genomes for metagenomic binning, comparative biology and taxonomic classification.</title>
        <authorList>
            <person name="Goeker M."/>
        </authorList>
    </citation>
    <scope>NUCLEOTIDE SEQUENCE</scope>
    <source>
        <strain evidence="3">DSM 21202</strain>
    </source>
</reference>
<dbReference type="SUPFAM" id="SSF51905">
    <property type="entry name" value="FAD/NAD(P)-binding domain"/>
    <property type="match status" value="1"/>
</dbReference>
<dbReference type="Proteomes" id="UP001229244">
    <property type="component" value="Unassembled WGS sequence"/>
</dbReference>
<keyword evidence="1 3" id="KW-0560">Oxidoreductase</keyword>
<evidence type="ECO:0000259" key="2">
    <source>
        <dbReference type="Pfam" id="PF01266"/>
    </source>
</evidence>
<evidence type="ECO:0000313" key="3">
    <source>
        <dbReference type="EMBL" id="MDQ0316841.1"/>
    </source>
</evidence>
<evidence type="ECO:0000256" key="1">
    <source>
        <dbReference type="ARBA" id="ARBA00023002"/>
    </source>
</evidence>
<dbReference type="PANTHER" id="PTHR13847">
    <property type="entry name" value="SARCOSINE DEHYDROGENASE-RELATED"/>
    <property type="match status" value="1"/>
</dbReference>
<protein>
    <submittedName>
        <fullName evidence="3">Sarcosine oxidase subunit beta</fullName>
        <ecNumber evidence="3">1.5.3.1</ecNumber>
    </submittedName>
</protein>
<dbReference type="PANTHER" id="PTHR13847:SF287">
    <property type="entry name" value="FAD-DEPENDENT OXIDOREDUCTASE DOMAIN-CONTAINING PROTEIN 1"/>
    <property type="match status" value="1"/>
</dbReference>
<dbReference type="Gene3D" id="3.30.9.10">
    <property type="entry name" value="D-Amino Acid Oxidase, subunit A, domain 2"/>
    <property type="match status" value="1"/>
</dbReference>
<dbReference type="EMBL" id="JAUSUL010000003">
    <property type="protein sequence ID" value="MDQ0316841.1"/>
    <property type="molecule type" value="Genomic_DNA"/>
</dbReference>
<accession>A0AAE4AT30</accession>
<sequence length="412" mass="44332">MLARSPSFFRQYLANVPKRHSAWPRQWRRAEPKRSYEVVIVGGGVHGLATAYHLAHDHGIRDVAVVERGWLGGGNTARNTALLRSTYRHPASAAFFQDALERYRTLGTELDYNLMVTRRGYLQLAHDEADRAEFQAMIETMASVGAAAEVLSPEAVRKRLLLLKADMVGGLWQGEAATVRHDAVAWAYARAASHLGVDIVEGVDVSSLWKFGDRACGIETTAGSIETRRVVLTAGWRSKALAATVGLTLPIAPYPLMAAVTEPIAPILDPVVVSMRHRALVQQTARGELVLGIAQSDAEGETEHDPFGIAAQSVQGLVTLFPSLAGVRLMRMWDGVIDVTPDASPLLGETALEGVYANCGWSAGGMKAAPTAGHALATEIATGTPTALAAPFSPRRYETGALIEEKIEARGR</sequence>